<evidence type="ECO:0000313" key="2">
    <source>
        <dbReference type="Proteomes" id="UP001234798"/>
    </source>
</evidence>
<proteinExistence type="predicted"/>
<dbReference type="Gene3D" id="3.40.50.150">
    <property type="entry name" value="Vaccinia Virus protein VP39"/>
    <property type="match status" value="1"/>
</dbReference>
<dbReference type="GO" id="GO:0008168">
    <property type="term" value="F:methyltransferase activity"/>
    <property type="evidence" value="ECO:0007669"/>
    <property type="project" value="UniProtKB-KW"/>
</dbReference>
<dbReference type="PANTHER" id="PTHR43861">
    <property type="entry name" value="TRANS-ACONITATE 2-METHYLTRANSFERASE-RELATED"/>
    <property type="match status" value="1"/>
</dbReference>
<dbReference type="SUPFAM" id="SSF53335">
    <property type="entry name" value="S-adenosyl-L-methionine-dependent methyltransferases"/>
    <property type="match status" value="1"/>
</dbReference>
<dbReference type="Proteomes" id="UP001234798">
    <property type="component" value="Chromosome"/>
</dbReference>
<dbReference type="CDD" id="cd02440">
    <property type="entry name" value="AdoMet_MTases"/>
    <property type="match status" value="1"/>
</dbReference>
<evidence type="ECO:0000313" key="1">
    <source>
        <dbReference type="EMBL" id="WMD18198.1"/>
    </source>
</evidence>
<dbReference type="Pfam" id="PF13489">
    <property type="entry name" value="Methyltransf_23"/>
    <property type="match status" value="1"/>
</dbReference>
<dbReference type="RefSeq" id="WP_306937092.1">
    <property type="nucleotide sequence ID" value="NZ_CP132976.1"/>
</dbReference>
<keyword evidence="2" id="KW-1185">Reference proteome</keyword>
<dbReference type="GO" id="GO:0032259">
    <property type="term" value="P:methylation"/>
    <property type="evidence" value="ECO:0007669"/>
    <property type="project" value="UniProtKB-KW"/>
</dbReference>
<dbReference type="InterPro" id="IPR029063">
    <property type="entry name" value="SAM-dependent_MTases_sf"/>
</dbReference>
<dbReference type="PANTHER" id="PTHR43861:SF6">
    <property type="entry name" value="METHYLTRANSFERASE TYPE 11"/>
    <property type="match status" value="1"/>
</dbReference>
<protein>
    <submittedName>
        <fullName evidence="1">Class I SAM-dependent methyltransferase</fullName>
        <ecNumber evidence="1">2.1.1.-</ecNumber>
    </submittedName>
</protein>
<reference evidence="1 2" key="1">
    <citation type="submission" date="2023-08" db="EMBL/GenBank/DDBJ databases">
        <title>Achromobacter seleniivolatilans sp. nov., isolated from seleniferous soil.</title>
        <authorList>
            <person name="Zhang S."/>
            <person name="Li K."/>
            <person name="Peng J."/>
            <person name="Zhao Q."/>
            <person name="Wang H."/>
            <person name="Guo Y."/>
        </authorList>
    </citation>
    <scope>NUCLEOTIDE SEQUENCE [LARGE SCALE GENOMIC DNA]</scope>
    <source>
        <strain evidence="1 2">R39</strain>
    </source>
</reference>
<accession>A0ABY9LV18</accession>
<keyword evidence="1" id="KW-0489">Methyltransferase</keyword>
<name>A0ABY9LV18_9BURK</name>
<organism evidence="1 2">
    <name type="scientific">Achromobacter seleniivolatilans</name>
    <dbReference type="NCBI Taxonomy" id="3047478"/>
    <lineage>
        <taxon>Bacteria</taxon>
        <taxon>Pseudomonadati</taxon>
        <taxon>Pseudomonadota</taxon>
        <taxon>Betaproteobacteria</taxon>
        <taxon>Burkholderiales</taxon>
        <taxon>Alcaligenaceae</taxon>
        <taxon>Achromobacter</taxon>
    </lineage>
</organism>
<sequence length="286" mass="31329">MPSVPACPLCETSAAFELAYRKEGIPIYRCRGCGAGKAEPEEFDAAAYYDASYFNGGKSDGYSDYVQASNVLHAQFRQDITLLKKLGAGSGHLVELGCAYGYFLDEAKASSYQVSGVELCEDAVVSCNARGHDDVHHGEVSKEALSRFSDADVVVLLDVIEHLPDPVASLEAAAGTLKPGGLLLMTTGDFSSIVAKTTGSNWRLMTPPQHLWFFTPKSLEALCNRLGLDLVHLDHPWKKVPFGLIAYQLLRYLSLRPSLPAWMHRVGMPVNLFDAMRLVFRKREAA</sequence>
<keyword evidence="1" id="KW-0808">Transferase</keyword>
<gene>
    <name evidence="1" type="ORF">RAS12_16225</name>
</gene>
<dbReference type="EMBL" id="CP132976">
    <property type="protein sequence ID" value="WMD18198.1"/>
    <property type="molecule type" value="Genomic_DNA"/>
</dbReference>
<dbReference type="EC" id="2.1.1.-" evidence="1"/>